<gene>
    <name evidence="1" type="ORF">RIB56_15840</name>
</gene>
<sequence>MIELGRFMEMGGEKFEVFRNGEKISEVEGLPNREETTQKAYVGFYPSTDIKPGDWIRGKTSNNHFFIEDIKSHIVHGKVFQKKGYYLTEIEYKKSNEEEGKVTIIYNLNGANSRVNNNSSDHSINVIDMSPTDLFDEIRTAFKEGISDEAELRSLREIVNEMENSQNTNTFNKAYTKFITSAANHMTLISPFIPALSQMIQG</sequence>
<organism evidence="1 2">
    <name type="scientific">Priestia flexa</name>
    <dbReference type="NCBI Taxonomy" id="86664"/>
    <lineage>
        <taxon>Bacteria</taxon>
        <taxon>Bacillati</taxon>
        <taxon>Bacillota</taxon>
        <taxon>Bacilli</taxon>
        <taxon>Bacillales</taxon>
        <taxon>Bacillaceae</taxon>
        <taxon>Priestia</taxon>
    </lineage>
</organism>
<dbReference type="EMBL" id="JAWUZT010000053">
    <property type="protein sequence ID" value="MDW8517593.1"/>
    <property type="molecule type" value="Genomic_DNA"/>
</dbReference>
<evidence type="ECO:0000313" key="2">
    <source>
        <dbReference type="Proteomes" id="UP001284771"/>
    </source>
</evidence>
<name>A0ABU4J9A8_9BACI</name>
<accession>A0ABU4J9A8</accession>
<evidence type="ECO:0000313" key="1">
    <source>
        <dbReference type="EMBL" id="MDW8517593.1"/>
    </source>
</evidence>
<dbReference type="RefSeq" id="WP_076513535.1">
    <property type="nucleotide sequence ID" value="NZ_FTML01000016.1"/>
</dbReference>
<proteinExistence type="predicted"/>
<dbReference type="Proteomes" id="UP001284771">
    <property type="component" value="Unassembled WGS sequence"/>
</dbReference>
<comment type="caution">
    <text evidence="1">The sequence shown here is derived from an EMBL/GenBank/DDBJ whole genome shotgun (WGS) entry which is preliminary data.</text>
</comment>
<reference evidence="2" key="1">
    <citation type="submission" date="2023-07" db="EMBL/GenBank/DDBJ databases">
        <title>Draft genomic sequences of Priestia flexa CCM isolated from the soil of an abandoned mine contaminated by free cyanide in the high Andean zone of Tacna, Peru.</title>
        <authorList>
            <person name="Caceda Quiroz C.J."/>
            <person name="Maraza Chooque G.J."/>
            <person name="Fora Quispe G.L."/>
            <person name="Carpio Mamani M."/>
        </authorList>
    </citation>
    <scope>NUCLEOTIDE SEQUENCE [LARGE SCALE GENOMIC DNA]</scope>
    <source>
        <strain evidence="2">CCM</strain>
    </source>
</reference>
<protein>
    <submittedName>
        <fullName evidence="1">Uncharacterized protein</fullName>
    </submittedName>
</protein>
<keyword evidence="2" id="KW-1185">Reference proteome</keyword>